<organism evidence="3 4">
    <name type="scientific">Scylla paramamosain</name>
    <name type="common">Mud crab</name>
    <dbReference type="NCBI Taxonomy" id="85552"/>
    <lineage>
        <taxon>Eukaryota</taxon>
        <taxon>Metazoa</taxon>
        <taxon>Ecdysozoa</taxon>
        <taxon>Arthropoda</taxon>
        <taxon>Crustacea</taxon>
        <taxon>Multicrustacea</taxon>
        <taxon>Malacostraca</taxon>
        <taxon>Eumalacostraca</taxon>
        <taxon>Eucarida</taxon>
        <taxon>Decapoda</taxon>
        <taxon>Pleocyemata</taxon>
        <taxon>Brachyura</taxon>
        <taxon>Eubrachyura</taxon>
        <taxon>Portunoidea</taxon>
        <taxon>Portunidae</taxon>
        <taxon>Portuninae</taxon>
        <taxon>Scylla</taxon>
    </lineage>
</organism>
<evidence type="ECO:0000259" key="2">
    <source>
        <dbReference type="Pfam" id="PF21413"/>
    </source>
</evidence>
<dbReference type="GO" id="GO:0000493">
    <property type="term" value="P:box H/ACA snoRNP assembly"/>
    <property type="evidence" value="ECO:0007669"/>
    <property type="project" value="InterPro"/>
</dbReference>
<feature type="region of interest" description="Disordered" evidence="1">
    <location>
        <begin position="131"/>
        <end position="151"/>
    </location>
</feature>
<evidence type="ECO:0000256" key="1">
    <source>
        <dbReference type="SAM" id="MobiDB-lite"/>
    </source>
</evidence>
<accession>A0AAW0TWK9</accession>
<dbReference type="InterPro" id="IPR039742">
    <property type="entry name" value="Shq1"/>
</dbReference>
<gene>
    <name evidence="3" type="ORF">O3P69_010345</name>
</gene>
<evidence type="ECO:0000313" key="3">
    <source>
        <dbReference type="EMBL" id="KAK8390587.1"/>
    </source>
</evidence>
<dbReference type="PANTHER" id="PTHR12967">
    <property type="entry name" value="PROTEIN SHQ1 HOMOLOG"/>
    <property type="match status" value="1"/>
</dbReference>
<dbReference type="InterPro" id="IPR008978">
    <property type="entry name" value="HSP20-like_chaperone"/>
</dbReference>
<comment type="caution">
    <text evidence="3">The sequence shown here is derived from an EMBL/GenBank/DDBJ whole genome shotgun (WGS) entry which is preliminary data.</text>
</comment>
<dbReference type="GO" id="GO:0051082">
    <property type="term" value="F:unfolded protein binding"/>
    <property type="evidence" value="ECO:0007669"/>
    <property type="project" value="TreeGrafter"/>
</dbReference>
<dbReference type="EMBL" id="JARAKH010000025">
    <property type="protein sequence ID" value="KAK8390587.1"/>
    <property type="molecule type" value="Genomic_DNA"/>
</dbReference>
<keyword evidence="4" id="KW-1185">Reference proteome</keyword>
<dbReference type="AlphaFoldDB" id="A0AAW0TWK9"/>
<dbReference type="PANTHER" id="PTHR12967:SF0">
    <property type="entry name" value="PROTEIN SHQ1 HOMOLOG"/>
    <property type="match status" value="1"/>
</dbReference>
<dbReference type="Gene3D" id="2.60.40.790">
    <property type="match status" value="1"/>
</dbReference>
<proteinExistence type="predicted"/>
<dbReference type="Proteomes" id="UP001487740">
    <property type="component" value="Unassembled WGS sequence"/>
</dbReference>
<evidence type="ECO:0000313" key="4">
    <source>
        <dbReference type="Proteomes" id="UP001487740"/>
    </source>
</evidence>
<reference evidence="3 4" key="1">
    <citation type="submission" date="2023-03" db="EMBL/GenBank/DDBJ databases">
        <title>High-quality genome of Scylla paramamosain provides insights in environmental adaptation.</title>
        <authorList>
            <person name="Zhang L."/>
        </authorList>
    </citation>
    <scope>NUCLEOTIDE SEQUENCE [LARGE SCALE GENOMIC DNA]</scope>
    <source>
        <strain evidence="3">LZ_2023a</strain>
        <tissue evidence="3">Muscle</tissue>
    </source>
</reference>
<feature type="domain" description="SHQ1-like CS" evidence="2">
    <location>
        <begin position="11"/>
        <end position="59"/>
    </location>
</feature>
<sequence>MLWKWVIRNGLTFSGKLVDSELEEYSAKFDADAGAFIITCKKEIPGEHFTNLDLLTMLLAPQGATGVNRPSVEVIGGENTEEEEEMTTLQCAWEWLDVARVIFDKPCCWARSSDAKPLICQVRRKHRQARHGCPPETRRRRSSCGSIFPHQ</sequence>
<dbReference type="GO" id="GO:0005654">
    <property type="term" value="C:nucleoplasm"/>
    <property type="evidence" value="ECO:0007669"/>
    <property type="project" value="TreeGrafter"/>
</dbReference>
<dbReference type="GO" id="GO:0005737">
    <property type="term" value="C:cytoplasm"/>
    <property type="evidence" value="ECO:0007669"/>
    <property type="project" value="TreeGrafter"/>
</dbReference>
<protein>
    <recommendedName>
        <fullName evidence="2">SHQ1-like CS domain-containing protein</fullName>
    </recommendedName>
</protein>
<dbReference type="Pfam" id="PF21413">
    <property type="entry name" value="SHQ1-like_CS"/>
    <property type="match status" value="1"/>
</dbReference>
<dbReference type="InterPro" id="IPR048696">
    <property type="entry name" value="SHQ1-like_CS"/>
</dbReference>
<name>A0AAW0TWK9_SCYPA</name>